<dbReference type="Pfam" id="PF11013">
    <property type="entry name" value="DUF2851"/>
    <property type="match status" value="1"/>
</dbReference>
<evidence type="ECO:0000313" key="1">
    <source>
        <dbReference type="EMBL" id="MDT0622899.1"/>
    </source>
</evidence>
<evidence type="ECO:0000313" key="2">
    <source>
        <dbReference type="Proteomes" id="UP001250662"/>
    </source>
</evidence>
<reference evidence="1 2" key="1">
    <citation type="submission" date="2023-09" db="EMBL/GenBank/DDBJ databases">
        <authorList>
            <person name="Rey-Velasco X."/>
        </authorList>
    </citation>
    <scope>NUCLEOTIDE SEQUENCE [LARGE SCALE GENOMIC DNA]</scope>
    <source>
        <strain evidence="1 2">P007</strain>
    </source>
</reference>
<sequence length="427" mass="49665">MREDLLHFIWKTQKFTTNKLESSKGEQVQVLLPGNHNHKGGPDFFNSKIVINNQIWVGNVEIHLKSSDWYAHSHELDDKYDNVILHVVWEDDIAVFRKDKTEIPTLVLKSIVPDELLNSYQGLLNNSKRKFINCEKNFSEMDSFLLENWYHNLYFERLEQKTSLVFSLLEQTNNDWEKVLFTMLLKNFGLNLNSDSFYSLAQALDFSIVRKLQNNTLGLESVLFGMSGLLDKPELTDTYYLELKKEFNYQSIKFELRTKHVQSPEMFGLRPHNFPTIRLSQIANLYSLNHNLFDDLINSNSVTRMESILKVSASDYWKSHFTFGKESKVSSKTMTKNLIDLLIINTVIPLKFCYAKKHGKEINDELIGLISTLKPESNFIITGFDKIGEKTFNALESQSKIQLYNCYCTKNECLKCFIGVKLLNRNT</sequence>
<protein>
    <submittedName>
        <fullName evidence="1">DUF2851 family protein</fullName>
    </submittedName>
</protein>
<keyword evidence="2" id="KW-1185">Reference proteome</keyword>
<dbReference type="InterPro" id="IPR021272">
    <property type="entry name" value="DUF2851"/>
</dbReference>
<comment type="caution">
    <text evidence="1">The sequence shown here is derived from an EMBL/GenBank/DDBJ whole genome shotgun (WGS) entry which is preliminary data.</text>
</comment>
<name>A0ABU3BL99_9FLAO</name>
<dbReference type="RefSeq" id="WP_311388516.1">
    <property type="nucleotide sequence ID" value="NZ_JAVRHU010000006.1"/>
</dbReference>
<gene>
    <name evidence="1" type="ORF">RM520_14810</name>
</gene>
<proteinExistence type="predicted"/>
<organism evidence="1 2">
    <name type="scientific">Croceitalea vernalis</name>
    <dbReference type="NCBI Taxonomy" id="3075599"/>
    <lineage>
        <taxon>Bacteria</taxon>
        <taxon>Pseudomonadati</taxon>
        <taxon>Bacteroidota</taxon>
        <taxon>Flavobacteriia</taxon>
        <taxon>Flavobacteriales</taxon>
        <taxon>Flavobacteriaceae</taxon>
        <taxon>Croceitalea</taxon>
    </lineage>
</organism>
<accession>A0ABU3BL99</accession>
<dbReference type="EMBL" id="JAVRHU010000006">
    <property type="protein sequence ID" value="MDT0622899.1"/>
    <property type="molecule type" value="Genomic_DNA"/>
</dbReference>
<dbReference type="Proteomes" id="UP001250662">
    <property type="component" value="Unassembled WGS sequence"/>
</dbReference>